<protein>
    <submittedName>
        <fullName evidence="2">DUF1129 domain-containing protein</fullName>
    </submittedName>
</protein>
<feature type="transmembrane region" description="Helical" evidence="1">
    <location>
        <begin position="173"/>
        <end position="194"/>
    </location>
</feature>
<organism evidence="2 3">
    <name type="scientific">Sutcliffiella horikoshii</name>
    <dbReference type="NCBI Taxonomy" id="79883"/>
    <lineage>
        <taxon>Bacteria</taxon>
        <taxon>Bacillati</taxon>
        <taxon>Bacillota</taxon>
        <taxon>Bacilli</taxon>
        <taxon>Bacillales</taxon>
        <taxon>Bacillaceae</taxon>
        <taxon>Sutcliffiella</taxon>
    </lineage>
</organism>
<feature type="transmembrane region" description="Helical" evidence="1">
    <location>
        <begin position="92"/>
        <end position="118"/>
    </location>
</feature>
<dbReference type="PANTHER" id="PTHR41307">
    <property type="entry name" value="MEMBRANE PROTEIN-RELATED"/>
    <property type="match status" value="1"/>
</dbReference>
<dbReference type="AlphaFoldDB" id="A0A5D4SJY6"/>
<dbReference type="SUPFAM" id="SSF158560">
    <property type="entry name" value="BH3980-like"/>
    <property type="match status" value="1"/>
</dbReference>
<evidence type="ECO:0000313" key="2">
    <source>
        <dbReference type="EMBL" id="TYS63479.1"/>
    </source>
</evidence>
<feature type="transmembrane region" description="Helical" evidence="1">
    <location>
        <begin position="200"/>
        <end position="219"/>
    </location>
</feature>
<feature type="transmembrane region" description="Helical" evidence="1">
    <location>
        <begin position="130"/>
        <end position="152"/>
    </location>
</feature>
<accession>A0A5D4SJY6</accession>
<sequence length="226" mass="25790">MRETKKLIEENNEKRKLLSDDNLGLYEDFLVYIRTDLRVAEREGEELLMELLDHMLEAQHEGRQAKDLFGEDPKAYADEIIESLPSEKKREAIPFITTILCNLLGWGAINVGLVYLVLSQFVDVKDSISLSSLLTIFLPILFSTILGIKVIFSLVRSTLFQEKKSSKKAYWKAGLYGGGSFAVILLIAWLIPDFGPRVQIIWWIAMIVGLVLILTGKFIQRQFNTH</sequence>
<name>A0A5D4SJY6_9BACI</name>
<dbReference type="Gene3D" id="1.10.1900.10">
    <property type="entry name" value="c-terminal domain of poly(a) binding protein"/>
    <property type="match status" value="1"/>
</dbReference>
<reference evidence="2 3" key="1">
    <citation type="submission" date="2019-08" db="EMBL/GenBank/DDBJ databases">
        <title>Bacillus genomes from the desert of Cuatro Cienegas, Coahuila.</title>
        <authorList>
            <person name="Olmedo-Alvarez G."/>
        </authorList>
    </citation>
    <scope>NUCLEOTIDE SEQUENCE [LARGE SCALE GENOMIC DNA]</scope>
    <source>
        <strain evidence="2 3">CH28_1T</strain>
    </source>
</reference>
<comment type="caution">
    <text evidence="2">The sequence shown here is derived from an EMBL/GenBank/DDBJ whole genome shotgun (WGS) entry which is preliminary data.</text>
</comment>
<dbReference type="PANTHER" id="PTHR41307:SF1">
    <property type="entry name" value="MEMBRANE PROTEIN"/>
    <property type="match status" value="1"/>
</dbReference>
<proteinExistence type="predicted"/>
<dbReference type="Proteomes" id="UP000322524">
    <property type="component" value="Unassembled WGS sequence"/>
</dbReference>
<evidence type="ECO:0000313" key="3">
    <source>
        <dbReference type="Proteomes" id="UP000322524"/>
    </source>
</evidence>
<dbReference type="EMBL" id="VTEV01000010">
    <property type="protein sequence ID" value="TYS63479.1"/>
    <property type="molecule type" value="Genomic_DNA"/>
</dbReference>
<dbReference type="RefSeq" id="WP_148989895.1">
    <property type="nucleotide sequence ID" value="NZ_VTEV01000010.1"/>
</dbReference>
<dbReference type="InterPro" id="IPR009214">
    <property type="entry name" value="DUF1129"/>
</dbReference>
<keyword evidence="1" id="KW-0812">Transmembrane</keyword>
<dbReference type="Pfam" id="PF06570">
    <property type="entry name" value="DUF1129"/>
    <property type="match status" value="1"/>
</dbReference>
<gene>
    <name evidence="2" type="ORF">FZC76_19865</name>
</gene>
<evidence type="ECO:0000256" key="1">
    <source>
        <dbReference type="SAM" id="Phobius"/>
    </source>
</evidence>
<keyword evidence="1" id="KW-1133">Transmembrane helix</keyword>
<dbReference type="OrthoDB" id="1655249at2"/>
<keyword evidence="1" id="KW-0472">Membrane</keyword>